<dbReference type="PANTHER" id="PTHR43201">
    <property type="entry name" value="ACYL-COA SYNTHETASE"/>
    <property type="match status" value="1"/>
</dbReference>
<dbReference type="GO" id="GO:0016874">
    <property type="term" value="F:ligase activity"/>
    <property type="evidence" value="ECO:0007669"/>
    <property type="project" value="UniProtKB-KW"/>
</dbReference>
<dbReference type="Pfam" id="PF00501">
    <property type="entry name" value="AMP-binding"/>
    <property type="match status" value="1"/>
</dbReference>
<feature type="domain" description="AMP-dependent synthetase/ligase" evidence="3">
    <location>
        <begin position="10"/>
        <end position="345"/>
    </location>
</feature>
<dbReference type="Proteomes" id="UP001275440">
    <property type="component" value="Unassembled WGS sequence"/>
</dbReference>
<gene>
    <name evidence="5" type="ORF">F8M49_28060</name>
</gene>
<dbReference type="InterPro" id="IPR020845">
    <property type="entry name" value="AMP-binding_CS"/>
</dbReference>
<dbReference type="InterPro" id="IPR025110">
    <property type="entry name" value="AMP-bd_C"/>
</dbReference>
<name>A0ABU3WWC1_9NOCA</name>
<evidence type="ECO:0000256" key="1">
    <source>
        <dbReference type="ARBA" id="ARBA00006432"/>
    </source>
</evidence>
<evidence type="ECO:0000313" key="5">
    <source>
        <dbReference type="EMBL" id="MDV2478302.1"/>
    </source>
</evidence>
<dbReference type="EMBL" id="WBMO01000005">
    <property type="protein sequence ID" value="MDV2478302.1"/>
    <property type="molecule type" value="Genomic_DNA"/>
</dbReference>
<dbReference type="SUPFAM" id="SSF56801">
    <property type="entry name" value="Acetyl-CoA synthetase-like"/>
    <property type="match status" value="1"/>
</dbReference>
<accession>A0ABU3WWC1</accession>
<dbReference type="Pfam" id="PF13193">
    <property type="entry name" value="AMP-binding_C"/>
    <property type="match status" value="1"/>
</dbReference>
<protein>
    <submittedName>
        <fullName evidence="5">Long-chain fatty acid--CoA ligase</fullName>
    </submittedName>
</protein>
<reference evidence="5 6" key="1">
    <citation type="submission" date="2019-10" db="EMBL/GenBank/DDBJ databases">
        <title>Draft Genome Assembly of Rhodococcus zopfii DSM44189.</title>
        <authorList>
            <person name="Sutton J.M."/>
            <person name="Akob D.M."/>
            <person name="Bushman T.J."/>
        </authorList>
    </citation>
    <scope>NUCLEOTIDE SEQUENCE [LARGE SCALE GENOMIC DNA]</scope>
    <source>
        <strain evidence="5 6">DSM 44189</strain>
    </source>
</reference>
<keyword evidence="2 5" id="KW-0436">Ligase</keyword>
<proteinExistence type="inferred from homology"/>
<dbReference type="InterPro" id="IPR045851">
    <property type="entry name" value="AMP-bd_C_sf"/>
</dbReference>
<evidence type="ECO:0000259" key="3">
    <source>
        <dbReference type="Pfam" id="PF00501"/>
    </source>
</evidence>
<evidence type="ECO:0000313" key="6">
    <source>
        <dbReference type="Proteomes" id="UP001275440"/>
    </source>
</evidence>
<dbReference type="Gene3D" id="3.30.300.30">
    <property type="match status" value="1"/>
</dbReference>
<dbReference type="PANTHER" id="PTHR43201:SF5">
    <property type="entry name" value="MEDIUM-CHAIN ACYL-COA LIGASE ACSF2, MITOCHONDRIAL"/>
    <property type="match status" value="1"/>
</dbReference>
<evidence type="ECO:0000259" key="4">
    <source>
        <dbReference type="Pfam" id="PF13193"/>
    </source>
</evidence>
<comment type="similarity">
    <text evidence="1">Belongs to the ATP-dependent AMP-binding enzyme family.</text>
</comment>
<dbReference type="CDD" id="cd04433">
    <property type="entry name" value="AFD_class_I"/>
    <property type="match status" value="1"/>
</dbReference>
<dbReference type="PROSITE" id="PS00455">
    <property type="entry name" value="AMP_BINDING"/>
    <property type="match status" value="1"/>
</dbReference>
<feature type="domain" description="AMP-binding enzyme C-terminal" evidence="4">
    <location>
        <begin position="392"/>
        <end position="463"/>
    </location>
</feature>
<comment type="caution">
    <text evidence="5">The sequence shown here is derived from an EMBL/GenBank/DDBJ whole genome shotgun (WGS) entry which is preliminary data.</text>
</comment>
<evidence type="ECO:0000256" key="2">
    <source>
        <dbReference type="ARBA" id="ARBA00022598"/>
    </source>
</evidence>
<sequence length="478" mass="51398">MNISMILEMAASSGERSAVTYGGRSLTGPELHDRARAAASRFREYPAVLYLGTNHLAYPVALFGAALAGVPFVALNYRLGEAQLTALRDRHPGALELAPEDLNAFVDSTATPADADEVAPEWDGDAVAAIIYTSGTTSDPKPAVLRHRHLLAYVLNTMEFASAAETDATLVSVPPYHIAGLTNLLSNLYTGRRVVYLDAFDPGTWLDTVRREKVTHAMLVPTMLARIVTELGDAPADVPSLQSLAYGGSRTPRPVLEHALRAFPDTGFVNAYGLTETASSVAVLGPDDHRTAFASDDATVRDRLGSVGRPLPGIEIEIRTETGEPVNPGETGLVFVRGEQISGEYGGRSVLDEHGWFATRDLGHVDDDGYLFIEGRADDTIIRGGENIAPAEIEDVLLEHPGITEAAVVGVADAEWGQRIVAVLVGDADPDEITAWVKDRLRSSKTPDAVVFRDELPKTETGKLLRRTLLTELENTNA</sequence>
<dbReference type="InterPro" id="IPR000873">
    <property type="entry name" value="AMP-dep_synth/lig_dom"/>
</dbReference>
<organism evidence="5 6">
    <name type="scientific">Rhodococcus zopfii</name>
    <dbReference type="NCBI Taxonomy" id="43772"/>
    <lineage>
        <taxon>Bacteria</taxon>
        <taxon>Bacillati</taxon>
        <taxon>Actinomycetota</taxon>
        <taxon>Actinomycetes</taxon>
        <taxon>Mycobacteriales</taxon>
        <taxon>Nocardiaceae</taxon>
        <taxon>Rhodococcus</taxon>
    </lineage>
</organism>
<dbReference type="Gene3D" id="3.40.50.12780">
    <property type="entry name" value="N-terminal domain of ligase-like"/>
    <property type="match status" value="1"/>
</dbReference>
<dbReference type="InterPro" id="IPR042099">
    <property type="entry name" value="ANL_N_sf"/>
</dbReference>
<keyword evidence="6" id="KW-1185">Reference proteome</keyword>